<gene>
    <name evidence="1" type="ORF">M6B38_402780</name>
</gene>
<comment type="caution">
    <text evidence="1">The sequence shown here is derived from an EMBL/GenBank/DDBJ whole genome shotgun (WGS) entry which is preliminary data.</text>
</comment>
<keyword evidence="1" id="KW-0648">Protein biosynthesis</keyword>
<reference evidence="1" key="2">
    <citation type="submission" date="2023-04" db="EMBL/GenBank/DDBJ databases">
        <authorList>
            <person name="Bruccoleri R.E."/>
            <person name="Oakeley E.J."/>
            <person name="Faust A.-M."/>
            <person name="Dessus-Babus S."/>
            <person name="Altorfer M."/>
            <person name="Burckhardt D."/>
            <person name="Oertli M."/>
            <person name="Naumann U."/>
            <person name="Petersen F."/>
            <person name="Wong J."/>
        </authorList>
    </citation>
    <scope>NUCLEOTIDE SEQUENCE</scope>
    <source>
        <strain evidence="1">GSM-AAB239-AS_SAM_17_03QT</strain>
        <tissue evidence="1">Leaf</tissue>
    </source>
</reference>
<dbReference type="AlphaFoldDB" id="A0AAX6FTS5"/>
<organism evidence="1 2">
    <name type="scientific">Iris pallida</name>
    <name type="common">Sweet iris</name>
    <dbReference type="NCBI Taxonomy" id="29817"/>
    <lineage>
        <taxon>Eukaryota</taxon>
        <taxon>Viridiplantae</taxon>
        <taxon>Streptophyta</taxon>
        <taxon>Embryophyta</taxon>
        <taxon>Tracheophyta</taxon>
        <taxon>Spermatophyta</taxon>
        <taxon>Magnoliopsida</taxon>
        <taxon>Liliopsida</taxon>
        <taxon>Asparagales</taxon>
        <taxon>Iridaceae</taxon>
        <taxon>Iridoideae</taxon>
        <taxon>Irideae</taxon>
        <taxon>Iris</taxon>
    </lineage>
</organism>
<proteinExistence type="predicted"/>
<dbReference type="EMBL" id="JANAVB010026200">
    <property type="protein sequence ID" value="KAJ6819361.1"/>
    <property type="molecule type" value="Genomic_DNA"/>
</dbReference>
<accession>A0AAX6FTS5</accession>
<dbReference type="Proteomes" id="UP001140949">
    <property type="component" value="Unassembled WGS sequence"/>
</dbReference>
<reference evidence="1" key="1">
    <citation type="journal article" date="2023" name="GigaByte">
        <title>Genome assembly of the bearded iris, Iris pallida Lam.</title>
        <authorList>
            <person name="Bruccoleri R.E."/>
            <person name="Oakeley E.J."/>
            <person name="Faust A.M.E."/>
            <person name="Altorfer M."/>
            <person name="Dessus-Babus S."/>
            <person name="Burckhardt D."/>
            <person name="Oertli M."/>
            <person name="Naumann U."/>
            <person name="Petersen F."/>
            <person name="Wong J."/>
        </authorList>
    </citation>
    <scope>NUCLEOTIDE SEQUENCE</scope>
    <source>
        <strain evidence="1">GSM-AAB239-AS_SAM_17_03QT</strain>
    </source>
</reference>
<keyword evidence="2" id="KW-1185">Reference proteome</keyword>
<dbReference type="GO" id="GO:0003743">
    <property type="term" value="F:translation initiation factor activity"/>
    <property type="evidence" value="ECO:0007669"/>
    <property type="project" value="UniProtKB-KW"/>
</dbReference>
<keyword evidence="1" id="KW-0396">Initiation factor</keyword>
<protein>
    <submittedName>
        <fullName evidence="1">Translation initiation factor IF-2</fullName>
    </submittedName>
</protein>
<sequence>MSKNSPTGHGRRRAVATFEIGGLTSCGGLDSLQSTVMHVTQGRRWTRDGSTLFEMAARTPKGQLGCRRGSS</sequence>
<name>A0AAX6FTS5_IRIPA</name>
<evidence type="ECO:0000313" key="2">
    <source>
        <dbReference type="Proteomes" id="UP001140949"/>
    </source>
</evidence>
<evidence type="ECO:0000313" key="1">
    <source>
        <dbReference type="EMBL" id="KAJ6819361.1"/>
    </source>
</evidence>